<feature type="region of interest" description="Disordered" evidence="2">
    <location>
        <begin position="102"/>
        <end position="134"/>
    </location>
</feature>
<feature type="region of interest" description="Disordered" evidence="2">
    <location>
        <begin position="339"/>
        <end position="383"/>
    </location>
</feature>
<feature type="compositionally biased region" description="Acidic residues" evidence="2">
    <location>
        <begin position="118"/>
        <end position="134"/>
    </location>
</feature>
<proteinExistence type="predicted"/>
<evidence type="ECO:0000256" key="1">
    <source>
        <dbReference type="SAM" id="Coils"/>
    </source>
</evidence>
<sequence>MGAFDVVALRGICATYFEQHASRILQDLQQAQERLEERLAAQAQDSRTARKQWEGEREQRLEELMERVARLEDPQSRAERGQWDAERERRLEELAGRVARLEEQVVAEDHAQEKKEGEEGEEEEEEAEEGEEEAFVTASLFEGLASRVEELEAQCRALDEELQRKASATNAQLQKLSSLVERKANANKVPSIAQMQELTAAVERKVDANLVPTLAEVKELSAAVKQKADASSVPTVAQLQKLNAAMVELKAGRSQAEQADSLEEVKKLSHELGRKANSHEVPTVAQLEEHAVVVERKLAFLATKVQRLADARDKENMCQPFFWYASPVMTATTTLWEEVPGSTGGISDVQGWKSGSADGGNGPPSGSGSEMSSGEQAPGMWWG</sequence>
<feature type="coiled-coil region" evidence="1">
    <location>
        <begin position="18"/>
        <end position="52"/>
    </location>
</feature>
<gene>
    <name evidence="3" type="ORF">AMON00008_LOCUS44238</name>
</gene>
<evidence type="ECO:0000256" key="2">
    <source>
        <dbReference type="SAM" id="MobiDB-lite"/>
    </source>
</evidence>
<accession>A0A7S4S2X0</accession>
<evidence type="ECO:0000313" key="3">
    <source>
        <dbReference type="EMBL" id="CAE4632865.1"/>
    </source>
</evidence>
<protein>
    <submittedName>
        <fullName evidence="3">Uncharacterized protein</fullName>
    </submittedName>
</protein>
<keyword evidence="1" id="KW-0175">Coiled coil</keyword>
<reference evidence="3" key="1">
    <citation type="submission" date="2021-01" db="EMBL/GenBank/DDBJ databases">
        <authorList>
            <person name="Corre E."/>
            <person name="Pelletier E."/>
            <person name="Niang G."/>
            <person name="Scheremetjew M."/>
            <person name="Finn R."/>
            <person name="Kale V."/>
            <person name="Holt S."/>
            <person name="Cochrane G."/>
            <person name="Meng A."/>
            <person name="Brown T."/>
            <person name="Cohen L."/>
        </authorList>
    </citation>
    <scope>NUCLEOTIDE SEQUENCE</scope>
    <source>
        <strain evidence="3">CCMP3105</strain>
    </source>
</reference>
<name>A0A7S4S2X0_9DINO</name>
<dbReference type="EMBL" id="HBNR01062717">
    <property type="protein sequence ID" value="CAE4632865.1"/>
    <property type="molecule type" value="Transcribed_RNA"/>
</dbReference>
<organism evidence="3">
    <name type="scientific">Alexandrium monilatum</name>
    <dbReference type="NCBI Taxonomy" id="311494"/>
    <lineage>
        <taxon>Eukaryota</taxon>
        <taxon>Sar</taxon>
        <taxon>Alveolata</taxon>
        <taxon>Dinophyceae</taxon>
        <taxon>Gonyaulacales</taxon>
        <taxon>Pyrocystaceae</taxon>
        <taxon>Alexandrium</taxon>
    </lineage>
</organism>
<dbReference type="AlphaFoldDB" id="A0A7S4S2X0"/>
<feature type="compositionally biased region" description="Basic and acidic residues" evidence="2">
    <location>
        <begin position="102"/>
        <end position="117"/>
    </location>
</feature>